<dbReference type="InterPro" id="IPR034660">
    <property type="entry name" value="DinB/YfiT-like"/>
</dbReference>
<evidence type="ECO:0000313" key="4">
    <source>
        <dbReference type="Proteomes" id="UP001344632"/>
    </source>
</evidence>
<accession>A0ABU6GVM5</accession>
<gene>
    <name evidence="3" type="ORF">P4H66_20620</name>
</gene>
<name>A0ABU6GVM5_9BACL</name>
<organism evidence="3 4">
    <name type="scientific">Paenibacillus dokdonensis</name>
    <dbReference type="NCBI Taxonomy" id="2567944"/>
    <lineage>
        <taxon>Bacteria</taxon>
        <taxon>Bacillati</taxon>
        <taxon>Bacillota</taxon>
        <taxon>Bacilli</taxon>
        <taxon>Bacillales</taxon>
        <taxon>Paenibacillaceae</taxon>
        <taxon>Paenibacillus</taxon>
    </lineage>
</organism>
<proteinExistence type="inferred from homology"/>
<dbReference type="EMBL" id="JARLKZ010000016">
    <property type="protein sequence ID" value="MEC0242212.1"/>
    <property type="molecule type" value="Genomic_DNA"/>
</dbReference>
<protein>
    <submittedName>
        <fullName evidence="3">DinB family protein</fullName>
    </submittedName>
</protein>
<dbReference type="SUPFAM" id="SSF109854">
    <property type="entry name" value="DinB/YfiT-like putative metalloenzymes"/>
    <property type="match status" value="1"/>
</dbReference>
<dbReference type="PANTHER" id="PTHR37302:SF3">
    <property type="entry name" value="DAMAGE-INDUCIBLE PROTEIN DINB"/>
    <property type="match status" value="1"/>
</dbReference>
<dbReference type="Pfam" id="PF05163">
    <property type="entry name" value="DinB"/>
    <property type="match status" value="1"/>
</dbReference>
<dbReference type="InterPro" id="IPR007837">
    <property type="entry name" value="DinB"/>
</dbReference>
<keyword evidence="4" id="KW-1185">Reference proteome</keyword>
<dbReference type="Gene3D" id="1.20.120.450">
    <property type="entry name" value="dinb family like domain"/>
    <property type="match status" value="1"/>
</dbReference>
<evidence type="ECO:0000256" key="2">
    <source>
        <dbReference type="ARBA" id="ARBA00022723"/>
    </source>
</evidence>
<comment type="similarity">
    <text evidence="1">Belongs to the DinB family.</text>
</comment>
<dbReference type="RefSeq" id="WP_326089975.1">
    <property type="nucleotide sequence ID" value="NZ_JARLKZ010000016.1"/>
</dbReference>
<reference evidence="3 4" key="1">
    <citation type="submission" date="2023-03" db="EMBL/GenBank/DDBJ databases">
        <title>Bacillus Genome Sequencing.</title>
        <authorList>
            <person name="Dunlap C."/>
        </authorList>
    </citation>
    <scope>NUCLEOTIDE SEQUENCE [LARGE SCALE GENOMIC DNA]</scope>
    <source>
        <strain evidence="3 4">BD-525</strain>
    </source>
</reference>
<evidence type="ECO:0000313" key="3">
    <source>
        <dbReference type="EMBL" id="MEC0242212.1"/>
    </source>
</evidence>
<comment type="caution">
    <text evidence="3">The sequence shown here is derived from an EMBL/GenBank/DDBJ whole genome shotgun (WGS) entry which is preliminary data.</text>
</comment>
<dbReference type="Proteomes" id="UP001344632">
    <property type="component" value="Unassembled WGS sequence"/>
</dbReference>
<keyword evidence="2" id="KW-0479">Metal-binding</keyword>
<evidence type="ECO:0000256" key="1">
    <source>
        <dbReference type="ARBA" id="ARBA00008635"/>
    </source>
</evidence>
<sequence>MKSWFEYNWQVRDEWFEVYSQLSTEELIKERTGGVGSILKTFFHIADVELSWIRAIEGLEDWEPLYEDYQTLEAVKDLSDGCRKQILGILSNADVSKESTVVCVSWRNEPLVYGEVLRHVIAHEIHHIGQFSVWAKELDIKRVSANFMDRGLGQTLLQEKANRTIL</sequence>
<dbReference type="PANTHER" id="PTHR37302">
    <property type="entry name" value="SLR1116 PROTEIN"/>
    <property type="match status" value="1"/>
</dbReference>